<accession>A0AAE1M6K1</accession>
<reference evidence="8" key="1">
    <citation type="submission" date="2023-11" db="EMBL/GenBank/DDBJ databases">
        <title>The genome sequences of three competitors of mushroom-forming fungi.</title>
        <authorList>
            <person name="Beijen E."/>
            <person name="Ohm R.A."/>
        </authorList>
    </citation>
    <scope>NUCLEOTIDE SEQUENCE</scope>
    <source>
        <strain evidence="8">CBS 100526</strain>
    </source>
</reference>
<dbReference type="CDD" id="cd12148">
    <property type="entry name" value="fungal_TF_MHR"/>
    <property type="match status" value="1"/>
</dbReference>
<dbReference type="GO" id="GO:0008270">
    <property type="term" value="F:zinc ion binding"/>
    <property type="evidence" value="ECO:0007669"/>
    <property type="project" value="InterPro"/>
</dbReference>
<evidence type="ECO:0000256" key="4">
    <source>
        <dbReference type="ARBA" id="ARBA00023163"/>
    </source>
</evidence>
<dbReference type="Proteomes" id="UP001273209">
    <property type="component" value="Unassembled WGS sequence"/>
</dbReference>
<dbReference type="GO" id="GO:0006351">
    <property type="term" value="P:DNA-templated transcription"/>
    <property type="evidence" value="ECO:0007669"/>
    <property type="project" value="InterPro"/>
</dbReference>
<dbReference type="AlphaFoldDB" id="A0AAE1M6K1"/>
<dbReference type="InterPro" id="IPR007219">
    <property type="entry name" value="XnlR_reg_dom"/>
</dbReference>
<dbReference type="PANTHER" id="PTHR47338:SF5">
    <property type="entry name" value="ZN(II)2CYS6 TRANSCRIPTION FACTOR (EUROFUNG)"/>
    <property type="match status" value="1"/>
</dbReference>
<comment type="caution">
    <text evidence="8">The sequence shown here is derived from an EMBL/GenBank/DDBJ whole genome shotgun (WGS) entry which is preliminary data.</text>
</comment>
<protein>
    <submittedName>
        <fullName evidence="8">Transcriptional regulator family: Fungal Specific TF</fullName>
    </submittedName>
</protein>
<dbReference type="GeneID" id="87917912"/>
<gene>
    <name evidence="8" type="ORF">Triagg1_3688</name>
</gene>
<dbReference type="RefSeq" id="XP_062757191.1">
    <property type="nucleotide sequence ID" value="XM_062898007.1"/>
</dbReference>
<dbReference type="GO" id="GO:0000981">
    <property type="term" value="F:DNA-binding transcription factor activity, RNA polymerase II-specific"/>
    <property type="evidence" value="ECO:0007669"/>
    <property type="project" value="InterPro"/>
</dbReference>
<sequence>MSACLQTEIGQKVVAICSYCWPDDWIQSLTAVWKCSLTKANGSEPVRIAAGGKRDVSFDVMLRGERRIRDEAAVLAMLPNHGNLYLSCLYEETRPEKGLQEKNTDPQPPQETQASGSTLDNGEWEDNWSQDALGQMSWSQSSFSQDTLHPLSSLDPTLEAAASALATATESLPWQQPWSNSPRQDPPPLPPKALIIHLLNVYFDHVHPQIRLLHQPSFVGRVESGSYALDEQATLILSSMFSLAARYSDHPEVDLFDRMLLRQAPGSYGSQDDGHYKSRKRWERGQGFLSQAYRLLMNETSRMDKLELESGGMQRPSITVVQAAAIITFAQMGIGLGGRTYSLLTTTVRLALDCGLDQVDYNNETMFTSRASDSDPCKSIWVKKEELRRTWWVIAYLENFICVTKDRPRMIDWGKCKTKLPCDDKDWFQGRHCPSDFLPASLDDLRASLTVRPQLSILAHRIRTMHLGAKMLEEAMNDDDALESNDILTKIDECATFYKQNMPMESKTGDAGHRILSRLSSLAADLKCSVFTISSKIRCFKHATPSDIFTICHDLSRQRRQGSDNGTSPEAKAFSRALSASETVCSILRDSSADDVPRCCPYLASVLWVPACLQLLVKLFTRADPELAERASLSLQILTMTLERFAEFSGLGQFVLNSFRRYEKKLSDLEWADSKPGDDDHWIVSRILFFPDHINALSLKEATSINHAEALIDPALALYQEPDARFSIGEDVIVQDGMDNFDYITKDSNWIWSEGFAGF</sequence>
<keyword evidence="5" id="KW-0539">Nucleus</keyword>
<evidence type="ECO:0000313" key="9">
    <source>
        <dbReference type="Proteomes" id="UP001273209"/>
    </source>
</evidence>
<dbReference type="Pfam" id="PF04082">
    <property type="entry name" value="Fungal_trans"/>
    <property type="match status" value="1"/>
</dbReference>
<dbReference type="GO" id="GO:0005634">
    <property type="term" value="C:nucleus"/>
    <property type="evidence" value="ECO:0007669"/>
    <property type="project" value="UniProtKB-SubCell"/>
</dbReference>
<dbReference type="SMART" id="SM00906">
    <property type="entry name" value="Fungal_trans"/>
    <property type="match status" value="1"/>
</dbReference>
<dbReference type="PANTHER" id="PTHR47338">
    <property type="entry name" value="ZN(II)2CYS6 TRANSCRIPTION FACTOR (EUROFUNG)-RELATED"/>
    <property type="match status" value="1"/>
</dbReference>
<keyword evidence="2" id="KW-0479">Metal-binding</keyword>
<evidence type="ECO:0000313" key="8">
    <source>
        <dbReference type="EMBL" id="KAK4077356.1"/>
    </source>
</evidence>
<name>A0AAE1M6K1_9HYPO</name>
<dbReference type="InterPro" id="IPR050815">
    <property type="entry name" value="TF_fung"/>
</dbReference>
<dbReference type="EMBL" id="JAWRVG010000011">
    <property type="protein sequence ID" value="KAK4077356.1"/>
    <property type="molecule type" value="Genomic_DNA"/>
</dbReference>
<keyword evidence="3" id="KW-0805">Transcription regulation</keyword>
<feature type="domain" description="Xylanolytic transcriptional activator regulatory" evidence="7">
    <location>
        <begin position="340"/>
        <end position="427"/>
    </location>
</feature>
<evidence type="ECO:0000256" key="6">
    <source>
        <dbReference type="SAM" id="MobiDB-lite"/>
    </source>
</evidence>
<proteinExistence type="predicted"/>
<organism evidence="8 9">
    <name type="scientific">Trichoderma aggressivum f. europaeum</name>
    <dbReference type="NCBI Taxonomy" id="173218"/>
    <lineage>
        <taxon>Eukaryota</taxon>
        <taxon>Fungi</taxon>
        <taxon>Dikarya</taxon>
        <taxon>Ascomycota</taxon>
        <taxon>Pezizomycotina</taxon>
        <taxon>Sordariomycetes</taxon>
        <taxon>Hypocreomycetidae</taxon>
        <taxon>Hypocreales</taxon>
        <taxon>Hypocreaceae</taxon>
        <taxon>Trichoderma</taxon>
    </lineage>
</organism>
<evidence type="ECO:0000256" key="2">
    <source>
        <dbReference type="ARBA" id="ARBA00022723"/>
    </source>
</evidence>
<evidence type="ECO:0000259" key="7">
    <source>
        <dbReference type="SMART" id="SM00906"/>
    </source>
</evidence>
<keyword evidence="9" id="KW-1185">Reference proteome</keyword>
<feature type="region of interest" description="Disordered" evidence="6">
    <location>
        <begin position="96"/>
        <end position="125"/>
    </location>
</feature>
<comment type="subcellular location">
    <subcellularLocation>
        <location evidence="1">Nucleus</location>
    </subcellularLocation>
</comment>
<evidence type="ECO:0000256" key="1">
    <source>
        <dbReference type="ARBA" id="ARBA00004123"/>
    </source>
</evidence>
<feature type="compositionally biased region" description="Polar residues" evidence="6">
    <location>
        <begin position="110"/>
        <end position="120"/>
    </location>
</feature>
<keyword evidence="4" id="KW-0804">Transcription</keyword>
<evidence type="ECO:0000256" key="5">
    <source>
        <dbReference type="ARBA" id="ARBA00023242"/>
    </source>
</evidence>
<evidence type="ECO:0000256" key="3">
    <source>
        <dbReference type="ARBA" id="ARBA00023015"/>
    </source>
</evidence>
<dbReference type="GO" id="GO:0003677">
    <property type="term" value="F:DNA binding"/>
    <property type="evidence" value="ECO:0007669"/>
    <property type="project" value="InterPro"/>
</dbReference>